<accession>A0A653CZF7</accession>
<reference evidence="2 3" key="1">
    <citation type="submission" date="2019-01" db="EMBL/GenBank/DDBJ databases">
        <authorList>
            <person name="Sayadi A."/>
        </authorList>
    </citation>
    <scope>NUCLEOTIDE SEQUENCE [LARGE SCALE GENOMIC DNA]</scope>
</reference>
<evidence type="ECO:0000313" key="2">
    <source>
        <dbReference type="EMBL" id="VEN53103.1"/>
    </source>
</evidence>
<dbReference type="Proteomes" id="UP000410492">
    <property type="component" value="Unassembled WGS sequence"/>
</dbReference>
<sequence>MDVPTSESDPTRHKPATGTYKEVNIDDAIEERNRGISRAAYIELHRAHRNKLTNNLKKKYEGQTSDEKKQVSPRKQDSKTRIPIPKPRSLQLLKPKHSNNKSRIGLPSSRKDENANDLVRKCSSSSEEYISIILRSESEESLDKVNKELNLFTMDKHPKEKKKSSSFRRILTGKIFTKDKKKKEEEKPVAPPHKENV</sequence>
<proteinExistence type="predicted"/>
<feature type="compositionally biased region" description="Basic and acidic residues" evidence="1">
    <location>
        <begin position="109"/>
        <end position="120"/>
    </location>
</feature>
<feature type="region of interest" description="Disordered" evidence="1">
    <location>
        <begin position="154"/>
        <end position="197"/>
    </location>
</feature>
<feature type="region of interest" description="Disordered" evidence="1">
    <location>
        <begin position="46"/>
        <end position="123"/>
    </location>
</feature>
<feature type="compositionally biased region" description="Basic and acidic residues" evidence="1">
    <location>
        <begin position="58"/>
        <end position="80"/>
    </location>
</feature>
<organism evidence="2 3">
    <name type="scientific">Callosobruchus maculatus</name>
    <name type="common">Southern cowpea weevil</name>
    <name type="synonym">Pulse bruchid</name>
    <dbReference type="NCBI Taxonomy" id="64391"/>
    <lineage>
        <taxon>Eukaryota</taxon>
        <taxon>Metazoa</taxon>
        <taxon>Ecdysozoa</taxon>
        <taxon>Arthropoda</taxon>
        <taxon>Hexapoda</taxon>
        <taxon>Insecta</taxon>
        <taxon>Pterygota</taxon>
        <taxon>Neoptera</taxon>
        <taxon>Endopterygota</taxon>
        <taxon>Coleoptera</taxon>
        <taxon>Polyphaga</taxon>
        <taxon>Cucujiformia</taxon>
        <taxon>Chrysomeloidea</taxon>
        <taxon>Chrysomelidae</taxon>
        <taxon>Bruchinae</taxon>
        <taxon>Bruchini</taxon>
        <taxon>Callosobruchus</taxon>
    </lineage>
</organism>
<dbReference type="AlphaFoldDB" id="A0A653CZF7"/>
<name>A0A653CZF7_CALMS</name>
<evidence type="ECO:0000256" key="1">
    <source>
        <dbReference type="SAM" id="MobiDB-lite"/>
    </source>
</evidence>
<evidence type="ECO:0000313" key="3">
    <source>
        <dbReference type="Proteomes" id="UP000410492"/>
    </source>
</evidence>
<feature type="non-terminal residue" evidence="2">
    <location>
        <position position="197"/>
    </location>
</feature>
<dbReference type="EMBL" id="CAACVG010009387">
    <property type="protein sequence ID" value="VEN53103.1"/>
    <property type="molecule type" value="Genomic_DNA"/>
</dbReference>
<gene>
    <name evidence="2" type="ORF">CALMAC_LOCUS13019</name>
</gene>
<feature type="region of interest" description="Disordered" evidence="1">
    <location>
        <begin position="1"/>
        <end position="20"/>
    </location>
</feature>
<keyword evidence="3" id="KW-1185">Reference proteome</keyword>
<protein>
    <submittedName>
        <fullName evidence="2">Uncharacterized protein</fullName>
    </submittedName>
</protein>
<feature type="compositionally biased region" description="Basic and acidic residues" evidence="1">
    <location>
        <begin position="176"/>
        <end position="197"/>
    </location>
</feature>